<proteinExistence type="inferred from homology"/>
<evidence type="ECO:0000256" key="5">
    <source>
        <dbReference type="ARBA" id="ARBA00023065"/>
    </source>
</evidence>
<evidence type="ECO:0000256" key="1">
    <source>
        <dbReference type="ARBA" id="ARBA00022448"/>
    </source>
</evidence>
<dbReference type="AlphaFoldDB" id="A0A9E8LZB8"/>
<feature type="transmembrane region" description="Helical" evidence="8">
    <location>
        <begin position="165"/>
        <end position="182"/>
    </location>
</feature>
<dbReference type="GO" id="GO:0005384">
    <property type="term" value="F:manganese ion transmembrane transporter activity"/>
    <property type="evidence" value="ECO:0007669"/>
    <property type="project" value="UniProtKB-UniRule"/>
</dbReference>
<name>A0A9E8LZB8_9BACI</name>
<dbReference type="RefSeq" id="WP_275420322.1">
    <property type="nucleotide sequence ID" value="NZ_CP106877.1"/>
</dbReference>
<dbReference type="GO" id="GO:0005886">
    <property type="term" value="C:plasma membrane"/>
    <property type="evidence" value="ECO:0007669"/>
    <property type="project" value="UniProtKB-SubCell"/>
</dbReference>
<dbReference type="PANTHER" id="PTHR35529:SF1">
    <property type="entry name" value="MANGANESE EFFLUX PUMP MNTP-RELATED"/>
    <property type="match status" value="1"/>
</dbReference>
<organism evidence="9 10">
    <name type="scientific">Fervidibacillus halotolerans</name>
    <dbReference type="NCBI Taxonomy" id="2980027"/>
    <lineage>
        <taxon>Bacteria</taxon>
        <taxon>Bacillati</taxon>
        <taxon>Bacillota</taxon>
        <taxon>Bacilli</taxon>
        <taxon>Bacillales</taxon>
        <taxon>Bacillaceae</taxon>
        <taxon>Fervidibacillus</taxon>
    </lineage>
</organism>
<dbReference type="Pfam" id="PF02659">
    <property type="entry name" value="Mntp"/>
    <property type="match status" value="1"/>
</dbReference>
<evidence type="ECO:0000256" key="4">
    <source>
        <dbReference type="ARBA" id="ARBA00022989"/>
    </source>
</evidence>
<accession>A0A9E8LZB8</accession>
<comment type="function">
    <text evidence="8">Probably functions as a manganese efflux pump.</text>
</comment>
<feature type="transmembrane region" description="Helical" evidence="8">
    <location>
        <begin position="133"/>
        <end position="153"/>
    </location>
</feature>
<dbReference type="PANTHER" id="PTHR35529">
    <property type="entry name" value="MANGANESE EFFLUX PUMP MNTP-RELATED"/>
    <property type="match status" value="1"/>
</dbReference>
<keyword evidence="4 8" id="KW-1133">Transmembrane helix</keyword>
<dbReference type="InterPro" id="IPR022929">
    <property type="entry name" value="Put_MntP"/>
</dbReference>
<feature type="transmembrane region" description="Helical" evidence="8">
    <location>
        <begin position="104"/>
        <end position="127"/>
    </location>
</feature>
<dbReference type="KEGG" id="fhl:OE105_11525"/>
<feature type="transmembrane region" description="Helical" evidence="8">
    <location>
        <begin position="39"/>
        <end position="59"/>
    </location>
</feature>
<evidence type="ECO:0000256" key="2">
    <source>
        <dbReference type="ARBA" id="ARBA00022475"/>
    </source>
</evidence>
<keyword evidence="1 8" id="KW-0813">Transport</keyword>
<feature type="transmembrane region" description="Helical" evidence="8">
    <location>
        <begin position="71"/>
        <end position="92"/>
    </location>
</feature>
<comment type="subcellular location">
    <subcellularLocation>
        <location evidence="8">Cell membrane</location>
        <topology evidence="8">Multi-pass membrane protein</topology>
    </subcellularLocation>
</comment>
<evidence type="ECO:0000256" key="7">
    <source>
        <dbReference type="ARBA" id="ARBA00023211"/>
    </source>
</evidence>
<dbReference type="Proteomes" id="UP001164726">
    <property type="component" value="Chromosome"/>
</dbReference>
<keyword evidence="6 8" id="KW-0472">Membrane</keyword>
<gene>
    <name evidence="8" type="primary">mntP</name>
    <name evidence="9" type="ORF">OE105_11525</name>
</gene>
<dbReference type="EMBL" id="CP106877">
    <property type="protein sequence ID" value="WAA12187.1"/>
    <property type="molecule type" value="Genomic_DNA"/>
</dbReference>
<sequence length="184" mass="20026">MIPFINELITLSIMAFAVGMDAFSVGLGMGMIPLRRKQMFFIGLTVGFFHICMPFFGILMGKLLSETFGTVANYTGGIILIFIGLQMCFSSFKNDDTARFKPVGFGLILFALSVSIDSFSIGLSLGIFGARAVTAILLFGFFSACLTWTGLFFGKKVGGMFGKYSEAFGGSILFFFGLKFLFPL</sequence>
<keyword evidence="7 8" id="KW-0464">Manganese</keyword>
<evidence type="ECO:0000313" key="9">
    <source>
        <dbReference type="EMBL" id="WAA12187.1"/>
    </source>
</evidence>
<evidence type="ECO:0000313" key="10">
    <source>
        <dbReference type="Proteomes" id="UP001164726"/>
    </source>
</evidence>
<reference evidence="9" key="1">
    <citation type="submission" date="2022-09" db="EMBL/GenBank/DDBJ databases">
        <title>Complete Genomes of Fervidibacillus albus and Fervidibacillus halotolerans isolated from tidal flat sediments.</title>
        <authorList>
            <person name="Kwon K.K."/>
            <person name="Yang S.-H."/>
            <person name="Park M.J."/>
            <person name="Oh H.-M."/>
        </authorList>
    </citation>
    <scope>NUCLEOTIDE SEQUENCE</scope>
    <source>
        <strain evidence="9">MEBiC13594</strain>
    </source>
</reference>
<keyword evidence="2 8" id="KW-1003">Cell membrane</keyword>
<protein>
    <recommendedName>
        <fullName evidence="8">Putative manganese efflux pump MntP</fullName>
    </recommendedName>
</protein>
<keyword evidence="5 8" id="KW-0406">Ion transport</keyword>
<keyword evidence="10" id="KW-1185">Reference proteome</keyword>
<feature type="transmembrane region" description="Helical" evidence="8">
    <location>
        <begin position="12"/>
        <end position="32"/>
    </location>
</feature>
<comment type="similarity">
    <text evidence="8">Belongs to the MntP (TC 9.B.29) family.</text>
</comment>
<keyword evidence="3 8" id="KW-0812">Transmembrane</keyword>
<dbReference type="InterPro" id="IPR003810">
    <property type="entry name" value="Mntp/YtaF"/>
</dbReference>
<dbReference type="HAMAP" id="MF_01521">
    <property type="entry name" value="MntP_pump"/>
    <property type="match status" value="1"/>
</dbReference>
<evidence type="ECO:0000256" key="8">
    <source>
        <dbReference type="HAMAP-Rule" id="MF_01521"/>
    </source>
</evidence>
<evidence type="ECO:0000256" key="3">
    <source>
        <dbReference type="ARBA" id="ARBA00022692"/>
    </source>
</evidence>
<evidence type="ECO:0000256" key="6">
    <source>
        <dbReference type="ARBA" id="ARBA00023136"/>
    </source>
</evidence>